<keyword evidence="1" id="KW-0472">Membrane</keyword>
<keyword evidence="3" id="KW-1185">Reference proteome</keyword>
<comment type="caution">
    <text evidence="2">The sequence shown here is derived from an EMBL/GenBank/DDBJ whole genome shotgun (WGS) entry which is preliminary data.</text>
</comment>
<gene>
    <name evidence="2" type="ORF">DSM106044_05178</name>
</gene>
<accession>A0A4U8Q029</accession>
<evidence type="ECO:0000313" key="2">
    <source>
        <dbReference type="EMBL" id="TLC98014.1"/>
    </source>
</evidence>
<organism evidence="2 3">
    <name type="scientific">Robinsoniella peoriensis</name>
    <dbReference type="NCBI Taxonomy" id="180332"/>
    <lineage>
        <taxon>Bacteria</taxon>
        <taxon>Bacillati</taxon>
        <taxon>Bacillota</taxon>
        <taxon>Clostridia</taxon>
        <taxon>Lachnospirales</taxon>
        <taxon>Lachnospiraceae</taxon>
        <taxon>Robinsoniella</taxon>
    </lineage>
</organism>
<evidence type="ECO:0000313" key="3">
    <source>
        <dbReference type="Proteomes" id="UP000306509"/>
    </source>
</evidence>
<protein>
    <submittedName>
        <fullName evidence="2">Uncharacterized protein</fullName>
    </submittedName>
</protein>
<dbReference type="EMBL" id="QGQD01000106">
    <property type="protein sequence ID" value="TLC98014.1"/>
    <property type="molecule type" value="Genomic_DNA"/>
</dbReference>
<feature type="transmembrane region" description="Helical" evidence="1">
    <location>
        <begin position="12"/>
        <end position="31"/>
    </location>
</feature>
<dbReference type="STRING" id="180332.GCA_000797495_02399"/>
<dbReference type="AlphaFoldDB" id="A0A4U8Q029"/>
<name>A0A4U8Q029_9FIRM</name>
<dbReference type="Proteomes" id="UP000306509">
    <property type="component" value="Unassembled WGS sequence"/>
</dbReference>
<evidence type="ECO:0000256" key="1">
    <source>
        <dbReference type="SAM" id="Phobius"/>
    </source>
</evidence>
<proteinExistence type="predicted"/>
<dbReference type="RefSeq" id="WP_138004031.1">
    <property type="nucleotide sequence ID" value="NZ_QGQD01000106.1"/>
</dbReference>
<sequence length="79" mass="9271">MPEFLQLFGEVTIAQIVTMIISIGAISGLILKYNSKFDSWYEKRKHNKKVLTEFDETIRSLSQKQKQEQLQCRPRVNLI</sequence>
<keyword evidence="1" id="KW-0812">Transmembrane</keyword>
<reference evidence="2 3" key="1">
    <citation type="journal article" date="2019" name="Anaerobe">
        <title>Detection of Robinsoniella peoriensis in multiple bone samples of a trauma patient.</title>
        <authorList>
            <person name="Schrottner P."/>
            <person name="Hartwich K."/>
            <person name="Bunk B."/>
            <person name="Schober I."/>
            <person name="Helbig S."/>
            <person name="Rudolph W.W."/>
            <person name="Gunzer F."/>
        </authorList>
    </citation>
    <scope>NUCLEOTIDE SEQUENCE [LARGE SCALE GENOMIC DNA]</scope>
    <source>
        <strain evidence="2 3">DSM 106044</strain>
    </source>
</reference>
<keyword evidence="1" id="KW-1133">Transmembrane helix</keyword>